<evidence type="ECO:0000256" key="2">
    <source>
        <dbReference type="ARBA" id="ARBA00023125"/>
    </source>
</evidence>
<name>A0A1T3IC51_ELIME</name>
<dbReference type="GO" id="GO:0003700">
    <property type="term" value="F:DNA-binding transcription factor activity"/>
    <property type="evidence" value="ECO:0007669"/>
    <property type="project" value="InterPro"/>
</dbReference>
<dbReference type="AlphaFoldDB" id="A0A1T3IC51"/>
<dbReference type="Proteomes" id="UP000188947">
    <property type="component" value="Unassembled WGS sequence"/>
</dbReference>
<evidence type="ECO:0000256" key="1">
    <source>
        <dbReference type="ARBA" id="ARBA00023015"/>
    </source>
</evidence>
<evidence type="ECO:0000313" key="6">
    <source>
        <dbReference type="Proteomes" id="UP000188947"/>
    </source>
</evidence>
<dbReference type="PRINTS" id="PR00032">
    <property type="entry name" value="HTHARAC"/>
</dbReference>
<keyword evidence="1" id="KW-0805">Transcription regulation</keyword>
<dbReference type="PROSITE" id="PS01124">
    <property type="entry name" value="HTH_ARAC_FAMILY_2"/>
    <property type="match status" value="1"/>
</dbReference>
<sequence>MLIHINPVDITDEKNSDDKAFYQIILLKESVEVSVDFTPYKITAPALLFLSPYQHIDWKVIPPESATQLSFHGDFYCIEYHKQEVACNGLLFNNIYLRPYVTIDAEAFTEIENTLLKIQKEIGGLSDFSETLVKAYLQVILALSSKEKMIQIEKYYNTLAADKYEANEFQKLLEAHFMTQKSVNFYADKLHLNINSFSKKIKRQLGKSPSLLIQERVILESKKLIHLTYLSIKEIATKLNFVDEHYFSRYFKKNVGISPSEFRTKVGISVVAK</sequence>
<evidence type="ECO:0000259" key="4">
    <source>
        <dbReference type="PROSITE" id="PS01124"/>
    </source>
</evidence>
<evidence type="ECO:0000256" key="3">
    <source>
        <dbReference type="ARBA" id="ARBA00023163"/>
    </source>
</evidence>
<organism evidence="5 6">
    <name type="scientific">Elizabethkingia meningoseptica</name>
    <name type="common">Chryseobacterium meningosepticum</name>
    <dbReference type="NCBI Taxonomy" id="238"/>
    <lineage>
        <taxon>Bacteria</taxon>
        <taxon>Pseudomonadati</taxon>
        <taxon>Bacteroidota</taxon>
        <taxon>Flavobacteriia</taxon>
        <taxon>Flavobacteriales</taxon>
        <taxon>Weeksellaceae</taxon>
        <taxon>Elizabethkingia</taxon>
    </lineage>
</organism>
<dbReference type="InterPro" id="IPR018060">
    <property type="entry name" value="HTH_AraC"/>
</dbReference>
<reference evidence="5 6" key="1">
    <citation type="submission" date="2016-11" db="EMBL/GenBank/DDBJ databases">
        <title>Genome sequence and comparative genomic analysis of clinical strain Elizabethkingia meningoseptica 61421 PRCM.</title>
        <authorList>
            <person name="Wang M."/>
            <person name="Hu S."/>
            <person name="Cao L."/>
            <person name="Jiang T."/>
            <person name="Zhou Y."/>
            <person name="Ming D."/>
        </authorList>
    </citation>
    <scope>NUCLEOTIDE SEQUENCE [LARGE SCALE GENOMIC DNA]</scope>
    <source>
        <strain evidence="5 6">61421 PRCM</strain>
    </source>
</reference>
<proteinExistence type="predicted"/>
<dbReference type="Gene3D" id="1.10.10.60">
    <property type="entry name" value="Homeodomain-like"/>
    <property type="match status" value="1"/>
</dbReference>
<dbReference type="OrthoDB" id="2666928at2"/>
<comment type="caution">
    <text evidence="5">The sequence shown here is derived from an EMBL/GenBank/DDBJ whole genome shotgun (WGS) entry which is preliminary data.</text>
</comment>
<dbReference type="SMART" id="SM00342">
    <property type="entry name" value="HTH_ARAC"/>
    <property type="match status" value="1"/>
</dbReference>
<dbReference type="RefSeq" id="WP_070904705.1">
    <property type="nucleotide sequence ID" value="NZ_CP016378.1"/>
</dbReference>
<dbReference type="InterPro" id="IPR020449">
    <property type="entry name" value="Tscrpt_reg_AraC-type_HTH"/>
</dbReference>
<dbReference type="PANTHER" id="PTHR43280:SF32">
    <property type="entry name" value="TRANSCRIPTIONAL REGULATORY PROTEIN"/>
    <property type="match status" value="1"/>
</dbReference>
<keyword evidence="2" id="KW-0238">DNA-binding</keyword>
<dbReference type="EMBL" id="MPOG01000007">
    <property type="protein sequence ID" value="OOH96863.1"/>
    <property type="molecule type" value="Genomic_DNA"/>
</dbReference>
<dbReference type="eggNOG" id="COG2207">
    <property type="taxonomic scope" value="Bacteria"/>
</dbReference>
<dbReference type="GO" id="GO:0043565">
    <property type="term" value="F:sequence-specific DNA binding"/>
    <property type="evidence" value="ECO:0007669"/>
    <property type="project" value="InterPro"/>
</dbReference>
<feature type="domain" description="HTH araC/xylS-type" evidence="4">
    <location>
        <begin position="167"/>
        <end position="265"/>
    </location>
</feature>
<accession>A0A1T3IC51</accession>
<protein>
    <submittedName>
        <fullName evidence="5">AraC family transcriptional regulator</fullName>
    </submittedName>
</protein>
<gene>
    <name evidence="5" type="ORF">BMF97_06255</name>
</gene>
<keyword evidence="3" id="KW-0804">Transcription</keyword>
<dbReference type="PANTHER" id="PTHR43280">
    <property type="entry name" value="ARAC-FAMILY TRANSCRIPTIONAL REGULATOR"/>
    <property type="match status" value="1"/>
</dbReference>
<keyword evidence="6" id="KW-1185">Reference proteome</keyword>
<dbReference type="STRING" id="238.BBD35_15855"/>
<dbReference type="Pfam" id="PF12833">
    <property type="entry name" value="HTH_18"/>
    <property type="match status" value="1"/>
</dbReference>
<evidence type="ECO:0000313" key="5">
    <source>
        <dbReference type="EMBL" id="OOH96863.1"/>
    </source>
</evidence>
<dbReference type="InterPro" id="IPR009057">
    <property type="entry name" value="Homeodomain-like_sf"/>
</dbReference>
<dbReference type="SUPFAM" id="SSF46689">
    <property type="entry name" value="Homeodomain-like"/>
    <property type="match status" value="1"/>
</dbReference>